<proteinExistence type="predicted"/>
<evidence type="ECO:0000313" key="5">
    <source>
        <dbReference type="EMBL" id="OHJ48209.1"/>
    </source>
</evidence>
<dbReference type="EMBL" id="RSUV01000016">
    <property type="protein sequence ID" value="MIV45707.1"/>
    <property type="molecule type" value="Genomic_DNA"/>
</dbReference>
<dbReference type="RefSeq" id="WP_070802734.1">
    <property type="nucleotide sequence ID" value="NZ_MLTE01000018.1"/>
</dbReference>
<name>A0A3F3IZG6_SALER</name>
<keyword evidence="1" id="KW-0732">Signal</keyword>
<dbReference type="EMBL" id="MLTE01000018">
    <property type="protein sequence ID" value="OHJ48209.1"/>
    <property type="molecule type" value="Genomic_DNA"/>
</dbReference>
<gene>
    <name evidence="4" type="ORF">A7E06_19875</name>
    <name evidence="5" type="ORF">A7S51_21580</name>
    <name evidence="3" type="ORF">KO51_25300</name>
    <name evidence="2" type="ORF">NL99_25490</name>
</gene>
<evidence type="ECO:0000313" key="2">
    <source>
        <dbReference type="EMBL" id="EAA8668219.1"/>
    </source>
</evidence>
<dbReference type="AlphaFoldDB" id="A0A3F3IZG6"/>
<dbReference type="Proteomes" id="UP000866740">
    <property type="component" value="Unassembled WGS sequence"/>
</dbReference>
<feature type="chain" id="PRO_5036082474" evidence="1">
    <location>
        <begin position="22"/>
        <end position="377"/>
    </location>
</feature>
<accession>A0A3F3IZG6</accession>
<dbReference type="EMBL" id="RSMR01000046">
    <property type="protein sequence ID" value="MIK94699.1"/>
    <property type="molecule type" value="Genomic_DNA"/>
</dbReference>
<sequence length="377" mass="41583">MNKINFFLLVSILIKLNSGFAATTVTSEFEITNRVIDSSSITSTDNTMTYTDVGNGLYKIHDNFRDANIPDIRSYGNQQLGLTRNNSLIKITMTGQKLGHKFTVSAKYANSEIRAFSNVSGYFSTYKNNGCTNVQPATEVITGATFVDYNITSNSNVNMDCAASTIDVGWAFWLYPVNSIRVEGVSRDVYLDIGSLNKSKQYRDVPPDIYTGKSSYNGEVIKNRVGDGYRVYYYNNIKIIKNPYFENVTLPAGDNIFDVKTIGNDINGNLVIPYVINGHFTPYNRIVLNVLSLNGFKLKDSISNKSIPYSLSTNIGGQKKYTLANLGVGAGAVTIGNLANESYALQGKFDADFTIDKSTAVVGDYNDELTAIFQIEL</sequence>
<comment type="caution">
    <text evidence="5">The sequence shown here is derived from an EMBL/GenBank/DDBJ whole genome shotgun (WGS) entry which is preliminary data.</text>
</comment>
<organism evidence="5">
    <name type="scientific">Salmonella enterica</name>
    <name type="common">Salmonella choleraesuis</name>
    <dbReference type="NCBI Taxonomy" id="28901"/>
    <lineage>
        <taxon>Bacteria</taxon>
        <taxon>Pseudomonadati</taxon>
        <taxon>Pseudomonadota</taxon>
        <taxon>Gammaproteobacteria</taxon>
        <taxon>Enterobacterales</taxon>
        <taxon>Enterobacteriaceae</taxon>
        <taxon>Salmonella</taxon>
    </lineage>
</organism>
<evidence type="ECO:0000256" key="1">
    <source>
        <dbReference type="SAM" id="SignalP"/>
    </source>
</evidence>
<reference evidence="2" key="2">
    <citation type="submission" date="2018-08" db="EMBL/GenBank/DDBJ databases">
        <authorList>
            <consortium name="GenomeTrakr network: Whole genome sequencing for foodborne pathogen traceback"/>
        </authorList>
    </citation>
    <scope>NUCLEOTIDE SEQUENCE [LARGE SCALE GENOMIC DNA]</scope>
    <source>
        <strain evidence="4">CFSAN048114</strain>
        <strain evidence="3">FLUFL-1338</strain>
        <strain evidence="2">FLUFL-367</strain>
    </source>
</reference>
<dbReference type="EMBL" id="AAACVH010000069">
    <property type="protein sequence ID" value="EAA8668219.1"/>
    <property type="molecule type" value="Genomic_DNA"/>
</dbReference>
<protein>
    <submittedName>
        <fullName evidence="2">Fimbrial protein</fullName>
    </submittedName>
</protein>
<dbReference type="Proteomes" id="UP000839530">
    <property type="component" value="Unassembled WGS sequence"/>
</dbReference>
<feature type="signal peptide" evidence="1">
    <location>
        <begin position="1"/>
        <end position="21"/>
    </location>
</feature>
<evidence type="ECO:0000313" key="3">
    <source>
        <dbReference type="EMBL" id="MIK94699.1"/>
    </source>
</evidence>
<evidence type="ECO:0000313" key="4">
    <source>
        <dbReference type="EMBL" id="MIV45707.1"/>
    </source>
</evidence>
<dbReference type="Proteomes" id="UP000885283">
    <property type="component" value="Unassembled WGS sequence"/>
</dbReference>
<reference evidence="5" key="1">
    <citation type="submission" date="2016-09" db="EMBL/GenBank/DDBJ databases">
        <title>Whole genome sequencing of Salmonella enterica.</title>
        <authorList>
            <person name="Bell R."/>
        </authorList>
    </citation>
    <scope>NUCLEOTIDE SEQUENCE [LARGE SCALE GENOMIC DNA]</scope>
    <source>
        <strain evidence="5">CFSAN044929</strain>
    </source>
</reference>
<dbReference type="Proteomes" id="UP000839834">
    <property type="component" value="Unassembled WGS sequence"/>
</dbReference>